<feature type="transmembrane region" description="Helical" evidence="1">
    <location>
        <begin position="59"/>
        <end position="81"/>
    </location>
</feature>
<comment type="caution">
    <text evidence="2">The sequence shown here is derived from an EMBL/GenBank/DDBJ whole genome shotgun (WGS) entry which is preliminary data.</text>
</comment>
<evidence type="ECO:0000313" key="3">
    <source>
        <dbReference type="Proteomes" id="UP001186047"/>
    </source>
</evidence>
<feature type="transmembrane region" description="Helical" evidence="1">
    <location>
        <begin position="219"/>
        <end position="237"/>
    </location>
</feature>
<reference evidence="2" key="1">
    <citation type="submission" date="2023-10" db="EMBL/GenBank/DDBJ databases">
        <title>Production of high quality cheese from raw caw milk (raw cheese).</title>
        <authorList>
            <person name="Samouris G."/>
        </authorList>
    </citation>
    <scope>NUCLEOTIDE SEQUENCE</scope>
    <source>
        <strain evidence="2">M17-3</strain>
    </source>
</reference>
<dbReference type="EMBL" id="JAWHVL010000002">
    <property type="protein sequence ID" value="MDV2631394.1"/>
    <property type="molecule type" value="Genomic_DNA"/>
</dbReference>
<feature type="transmembrane region" description="Helical" evidence="1">
    <location>
        <begin position="111"/>
        <end position="131"/>
    </location>
</feature>
<sequence>MLKDLILFEFIKIKNSKILFIIFFFNIFSVLIGSVIYLSNLEFLKNENQLSLVLWGQCSLYSSQIFLPVLIGILCSISWQMEEKNKNWQRMKTIPISDLNFVFSKFVNIQVFNLISSTIYYLLFVLSVILLKVPNTPFLLFFIWCVYGWLGTFPITALQLLLAIKFKNFTTPIICSASLAIIGLSTLFFGKIIFTIFPYTQINIGIRSRVLDNFKPSEFIIFIIVISFYSFIGLFYSSKILKKRE</sequence>
<feature type="transmembrane region" description="Helical" evidence="1">
    <location>
        <begin position="173"/>
        <end position="199"/>
    </location>
</feature>
<feature type="transmembrane region" description="Helical" evidence="1">
    <location>
        <begin position="137"/>
        <end position="161"/>
    </location>
</feature>
<dbReference type="AlphaFoldDB" id="A0AAE4NPR7"/>
<dbReference type="Pfam" id="PF12730">
    <property type="entry name" value="ABC2_membrane_4"/>
    <property type="match status" value="1"/>
</dbReference>
<keyword evidence="1" id="KW-1133">Transmembrane helix</keyword>
<dbReference type="RefSeq" id="WP_311092430.1">
    <property type="nucleotide sequence ID" value="NZ_JAWHVL010000002.1"/>
</dbReference>
<dbReference type="Proteomes" id="UP001186047">
    <property type="component" value="Unassembled WGS sequence"/>
</dbReference>
<protein>
    <submittedName>
        <fullName evidence="2">ABC transporter permease</fullName>
    </submittedName>
</protein>
<proteinExistence type="predicted"/>
<keyword evidence="1" id="KW-0812">Transmembrane</keyword>
<gene>
    <name evidence="2" type="ORF">RZO31_00695</name>
</gene>
<name>A0AAE4NPR7_9LACT</name>
<keyword evidence="1" id="KW-0472">Membrane</keyword>
<feature type="transmembrane region" description="Helical" evidence="1">
    <location>
        <begin position="18"/>
        <end position="39"/>
    </location>
</feature>
<accession>A0AAE4NPR7</accession>
<evidence type="ECO:0000256" key="1">
    <source>
        <dbReference type="SAM" id="Phobius"/>
    </source>
</evidence>
<evidence type="ECO:0000313" key="2">
    <source>
        <dbReference type="EMBL" id="MDV2631394.1"/>
    </source>
</evidence>
<organism evidence="2 3">
    <name type="scientific">Lactococcus lactis</name>
    <dbReference type="NCBI Taxonomy" id="1358"/>
    <lineage>
        <taxon>Bacteria</taxon>
        <taxon>Bacillati</taxon>
        <taxon>Bacillota</taxon>
        <taxon>Bacilli</taxon>
        <taxon>Lactobacillales</taxon>
        <taxon>Streptococcaceae</taxon>
        <taxon>Lactococcus</taxon>
    </lineage>
</organism>
<dbReference type="CDD" id="cd21809">
    <property type="entry name" value="ABC-2_lan_permease-like"/>
    <property type="match status" value="1"/>
</dbReference>